<dbReference type="InterPro" id="IPR039569">
    <property type="entry name" value="FAS1-like_DH_region"/>
</dbReference>
<dbReference type="EMBL" id="UESZ01000001">
    <property type="protein sequence ID" value="SSA35873.1"/>
    <property type="molecule type" value="Genomic_DNA"/>
</dbReference>
<reference evidence="6" key="1">
    <citation type="submission" date="2016-10" db="EMBL/GenBank/DDBJ databases">
        <authorList>
            <person name="Varghese N."/>
            <person name="Submissions S."/>
        </authorList>
    </citation>
    <scope>NUCLEOTIDE SEQUENCE [LARGE SCALE GENOMIC DNA]</scope>
    <source>
        <strain evidence="6">DSM 22951</strain>
    </source>
</reference>
<dbReference type="RefSeq" id="WP_211310270.1">
    <property type="nucleotide sequence ID" value="NZ_QGDN01000001.1"/>
</dbReference>
<dbReference type="InterPro" id="IPR002878">
    <property type="entry name" value="ChsH2_C"/>
</dbReference>
<dbReference type="SUPFAM" id="SSF54637">
    <property type="entry name" value="Thioesterase/thiol ester dehydrase-isomerase"/>
    <property type="match status" value="1"/>
</dbReference>
<evidence type="ECO:0000259" key="3">
    <source>
        <dbReference type="Pfam" id="PF12172"/>
    </source>
</evidence>
<dbReference type="Pfam" id="PF13452">
    <property type="entry name" value="FAS1_DH_region"/>
    <property type="match status" value="1"/>
</dbReference>
<evidence type="ECO:0000313" key="6">
    <source>
        <dbReference type="Proteomes" id="UP000250028"/>
    </source>
</evidence>
<protein>
    <submittedName>
        <fullName evidence="5">Uncharacterized OB-fold protein, contains Zn-ribbon domain</fullName>
    </submittedName>
</protein>
<feature type="domain" description="FAS1-like dehydratase" evidence="4">
    <location>
        <begin position="39"/>
        <end position="161"/>
    </location>
</feature>
<gene>
    <name evidence="5" type="ORF">SAMN04489750_3248</name>
</gene>
<organism evidence="5 6">
    <name type="scientific">Branchiibius hedensis</name>
    <dbReference type="NCBI Taxonomy" id="672460"/>
    <lineage>
        <taxon>Bacteria</taxon>
        <taxon>Bacillati</taxon>
        <taxon>Actinomycetota</taxon>
        <taxon>Actinomycetes</taxon>
        <taxon>Micrococcales</taxon>
        <taxon>Dermacoccaceae</taxon>
        <taxon>Branchiibius</taxon>
    </lineage>
</organism>
<evidence type="ECO:0000313" key="5">
    <source>
        <dbReference type="EMBL" id="SSA35873.1"/>
    </source>
</evidence>
<dbReference type="Gene3D" id="3.10.129.10">
    <property type="entry name" value="Hotdog Thioesterase"/>
    <property type="match status" value="1"/>
</dbReference>
<dbReference type="InterPro" id="IPR052513">
    <property type="entry name" value="Thioester_dehydratase-like"/>
</dbReference>
<keyword evidence="6" id="KW-1185">Reference proteome</keyword>
<accession>A0A2Y9C2C8</accession>
<dbReference type="SUPFAM" id="SSF50249">
    <property type="entry name" value="Nucleic acid-binding proteins"/>
    <property type="match status" value="1"/>
</dbReference>
<dbReference type="PANTHER" id="PTHR34075:SF5">
    <property type="entry name" value="BLR3430 PROTEIN"/>
    <property type="match status" value="1"/>
</dbReference>
<evidence type="ECO:0000256" key="1">
    <source>
        <dbReference type="SAM" id="MobiDB-lite"/>
    </source>
</evidence>
<feature type="domain" description="ChsH2 rubredoxin-like zinc ribbon" evidence="3">
    <location>
        <begin position="204"/>
        <end position="240"/>
    </location>
</feature>
<evidence type="ECO:0000259" key="2">
    <source>
        <dbReference type="Pfam" id="PF01796"/>
    </source>
</evidence>
<dbReference type="Pfam" id="PF01796">
    <property type="entry name" value="OB_ChsH2_C"/>
    <property type="match status" value="1"/>
</dbReference>
<dbReference type="InterPro" id="IPR012340">
    <property type="entry name" value="NA-bd_OB-fold"/>
</dbReference>
<proteinExistence type="predicted"/>
<feature type="domain" description="ChsH2 C-terminal OB-fold" evidence="2">
    <location>
        <begin position="243"/>
        <end position="303"/>
    </location>
</feature>
<dbReference type="Proteomes" id="UP000250028">
    <property type="component" value="Unassembled WGS sequence"/>
</dbReference>
<dbReference type="PANTHER" id="PTHR34075">
    <property type="entry name" value="BLR3430 PROTEIN"/>
    <property type="match status" value="1"/>
</dbReference>
<feature type="region of interest" description="Disordered" evidence="1">
    <location>
        <begin position="174"/>
        <end position="197"/>
    </location>
</feature>
<name>A0A2Y9C2C8_9MICO</name>
<sequence length="324" mass="35647">MSDIADETATIGPSPQRRAEIEQRLQAMVGEQLGAPTSARWAVDEARIDQWVEAMGMVAPEPAGRAPAAMLQAWTMRGYRKTVAGPPESSRELFALLAELGYTSVVATDSDIDVRRPLVVGDRITVTERLTEITPEKKTALGPGRFVTTSRTYTDEGGEVVGIQRWRLLRFAPPVRQERGPSSETAQRAPRPRPAVNRDNSFFFDAARRHELVIQRCSACGRLRHPPGPMCPHCHSLAFETIEASGQGTVFSYTVVHHPRHPAFDYPLVIAVVQLSEGTRLIADVVDVDPAQVHIGMSVSLGWLDADPDLTLPVFRRSDPTARS</sequence>
<dbReference type="Pfam" id="PF12172">
    <property type="entry name" value="zf-ChsH2"/>
    <property type="match status" value="1"/>
</dbReference>
<dbReference type="InterPro" id="IPR022002">
    <property type="entry name" value="ChsH2_Znr"/>
</dbReference>
<dbReference type="InterPro" id="IPR029069">
    <property type="entry name" value="HotDog_dom_sf"/>
</dbReference>
<evidence type="ECO:0000259" key="4">
    <source>
        <dbReference type="Pfam" id="PF13452"/>
    </source>
</evidence>
<dbReference type="AlphaFoldDB" id="A0A2Y9C2C8"/>
<dbReference type="Gene3D" id="6.10.30.10">
    <property type="match status" value="1"/>
</dbReference>